<evidence type="ECO:0000256" key="3">
    <source>
        <dbReference type="ARBA" id="ARBA00023180"/>
    </source>
</evidence>
<dbReference type="InterPro" id="IPR036939">
    <property type="entry name" value="Cu2_ascorb_mOase_N_sf"/>
</dbReference>
<name>A0ABN9RLI7_9DINO</name>
<dbReference type="InterPro" id="IPR014784">
    <property type="entry name" value="Cu2_ascorb_mOase-like_C"/>
</dbReference>
<reference evidence="6" key="1">
    <citation type="submission" date="2023-10" db="EMBL/GenBank/DDBJ databases">
        <authorList>
            <person name="Chen Y."/>
            <person name="Shah S."/>
            <person name="Dougan E. K."/>
            <person name="Thang M."/>
            <person name="Chan C."/>
        </authorList>
    </citation>
    <scope>NUCLEOTIDE SEQUENCE [LARGE SCALE GENOMIC DNA]</scope>
</reference>
<keyword evidence="3" id="KW-0325">Glycoprotein</keyword>
<evidence type="ECO:0000256" key="4">
    <source>
        <dbReference type="SAM" id="SignalP"/>
    </source>
</evidence>
<evidence type="ECO:0000313" key="6">
    <source>
        <dbReference type="EMBL" id="CAK0819803.1"/>
    </source>
</evidence>
<dbReference type="Gene3D" id="2.60.120.310">
    <property type="entry name" value="Copper type II, ascorbate-dependent monooxygenase, N-terminal domain"/>
    <property type="match status" value="1"/>
</dbReference>
<accession>A0ABN9RLI7</accession>
<gene>
    <name evidence="6" type="ORF">PCOR1329_LOCUS21704</name>
</gene>
<protein>
    <recommendedName>
        <fullName evidence="5">DOMON domain-containing protein</fullName>
    </recommendedName>
</protein>
<dbReference type="InterPro" id="IPR000323">
    <property type="entry name" value="Cu2_ascorb_mOase_N"/>
</dbReference>
<proteinExistence type="inferred from homology"/>
<evidence type="ECO:0000256" key="2">
    <source>
        <dbReference type="ARBA" id="ARBA00023157"/>
    </source>
</evidence>
<dbReference type="InterPro" id="IPR000945">
    <property type="entry name" value="DBH-like"/>
</dbReference>
<keyword evidence="2" id="KW-1015">Disulfide bond</keyword>
<dbReference type="SUPFAM" id="SSF49742">
    <property type="entry name" value="PHM/PNGase F"/>
    <property type="match status" value="2"/>
</dbReference>
<dbReference type="PROSITE" id="PS50836">
    <property type="entry name" value="DOMON"/>
    <property type="match status" value="1"/>
</dbReference>
<keyword evidence="7" id="KW-1185">Reference proteome</keyword>
<organism evidence="6 7">
    <name type="scientific">Prorocentrum cordatum</name>
    <dbReference type="NCBI Taxonomy" id="2364126"/>
    <lineage>
        <taxon>Eukaryota</taxon>
        <taxon>Sar</taxon>
        <taxon>Alveolata</taxon>
        <taxon>Dinophyceae</taxon>
        <taxon>Prorocentrales</taxon>
        <taxon>Prorocentraceae</taxon>
        <taxon>Prorocentrum</taxon>
    </lineage>
</organism>
<sequence>MPTIALRLVACVAQLSRMAADVTCFAGNGNFIQDQWPFCQKVHDDVLIYYGPSAEGSFLKLGLYAAGHSGWSALAFAGNGGMKGAQQFVVRQEGGTWIAEERYSTDYAPPQMQETQDLTLIFASEEKGGTAWGLLLPRISCGAGDRYPVEDVSRWMHWALGSSHSFAYHSSKRGQFHVNLLSGPSTLPDLTSLEEVDVLMPDVDVVLGQGGNDPTNPYICGIFDLAQLLPANRSVLDKHHVVKFAPKLSASSEQYVHHMILYSCDSAANALYDKYVSHNQVIGDCGSMPPACNALKWAWAVGSEDVVFPADVGMPFGQNVRWLALQMHYHNPLLVAGVKDSSGVMMIFSDSLRTHDAAVFTLNGGTSPNHRNPLPAGQADITLSTVTVPEQCTNAWDVPSINVLGVFYHGHLVGKSFGIDITSSADGSYRGTLRQEKRYDFNHQNFEPPLLNTISRGDELTFTCKYDTSLRTESTEFGDATQNEMCWAAFMYYPAQMMTGAMIDKGSVLTTLMGKKSIRCAGVGQLSYTAPVVAPPACMQLGDLSSVRASNILSTMTADLPATWIPSTTTTTTTTTTPDLLPSSTMTADPSATWISNYTTTTTMRTTPDLRASLTSSESSPAPTCSCVLSVIGAFVLHGLLRASTMQFAICQ</sequence>
<dbReference type="InterPro" id="IPR008977">
    <property type="entry name" value="PHM/PNGase_F_dom_sf"/>
</dbReference>
<evidence type="ECO:0000259" key="5">
    <source>
        <dbReference type="PROSITE" id="PS50836"/>
    </source>
</evidence>
<dbReference type="Gene3D" id="2.60.120.230">
    <property type="match status" value="1"/>
</dbReference>
<evidence type="ECO:0000313" key="7">
    <source>
        <dbReference type="Proteomes" id="UP001189429"/>
    </source>
</evidence>
<dbReference type="CDD" id="cd09631">
    <property type="entry name" value="DOMON_DOH"/>
    <property type="match status" value="1"/>
</dbReference>
<dbReference type="InterPro" id="IPR024548">
    <property type="entry name" value="Cu2_monoox_C"/>
</dbReference>
<feature type="chain" id="PRO_5045823561" description="DOMON domain-containing protein" evidence="4">
    <location>
        <begin position="21"/>
        <end position="652"/>
    </location>
</feature>
<feature type="signal peptide" evidence="4">
    <location>
        <begin position="1"/>
        <end position="20"/>
    </location>
</feature>
<evidence type="ECO:0000256" key="1">
    <source>
        <dbReference type="ARBA" id="ARBA00010676"/>
    </source>
</evidence>
<dbReference type="EMBL" id="CAUYUJ010007173">
    <property type="protein sequence ID" value="CAK0819803.1"/>
    <property type="molecule type" value="Genomic_DNA"/>
</dbReference>
<dbReference type="PANTHER" id="PTHR10157:SF23">
    <property type="entry name" value="MOXD1 HOMOLOG 1"/>
    <property type="match status" value="1"/>
</dbReference>
<dbReference type="InterPro" id="IPR045266">
    <property type="entry name" value="DOH_DOMON"/>
</dbReference>
<comment type="caution">
    <text evidence="6">The sequence shown here is derived from an EMBL/GenBank/DDBJ whole genome shotgun (WGS) entry which is preliminary data.</text>
</comment>
<dbReference type="InterPro" id="IPR005018">
    <property type="entry name" value="DOMON_domain"/>
</dbReference>
<comment type="similarity">
    <text evidence="1">Belongs to the copper type II ascorbate-dependent monooxygenase family.</text>
</comment>
<dbReference type="Pfam" id="PF01082">
    <property type="entry name" value="Cu2_monooxygen"/>
    <property type="match status" value="1"/>
</dbReference>
<dbReference type="SUPFAM" id="SSF49344">
    <property type="entry name" value="CBD9-like"/>
    <property type="match status" value="1"/>
</dbReference>
<dbReference type="Proteomes" id="UP001189429">
    <property type="component" value="Unassembled WGS sequence"/>
</dbReference>
<keyword evidence="4" id="KW-0732">Signal</keyword>
<dbReference type="Gene3D" id="2.60.40.1210">
    <property type="entry name" value="Cellobiose dehydrogenase, cytochrome domain"/>
    <property type="match status" value="1"/>
</dbReference>
<dbReference type="Pfam" id="PF03712">
    <property type="entry name" value="Cu2_monoox_C"/>
    <property type="match status" value="1"/>
</dbReference>
<feature type="domain" description="DOMON" evidence="5">
    <location>
        <begin position="44"/>
        <end position="161"/>
    </location>
</feature>
<dbReference type="PANTHER" id="PTHR10157">
    <property type="entry name" value="DOPAMINE BETA HYDROXYLASE RELATED"/>
    <property type="match status" value="1"/>
</dbReference>